<organism evidence="2 3">
    <name type="scientific">Teichococcus deserti</name>
    <dbReference type="NCBI Taxonomy" id="1817963"/>
    <lineage>
        <taxon>Bacteria</taxon>
        <taxon>Pseudomonadati</taxon>
        <taxon>Pseudomonadota</taxon>
        <taxon>Alphaproteobacteria</taxon>
        <taxon>Acetobacterales</taxon>
        <taxon>Roseomonadaceae</taxon>
        <taxon>Roseomonas</taxon>
    </lineage>
</organism>
<dbReference type="InterPro" id="IPR029058">
    <property type="entry name" value="AB_hydrolase_fold"/>
</dbReference>
<evidence type="ECO:0000259" key="1">
    <source>
        <dbReference type="Pfam" id="PF12697"/>
    </source>
</evidence>
<gene>
    <name evidence="2" type="ORF">BKE38_18335</name>
</gene>
<dbReference type="InterPro" id="IPR000073">
    <property type="entry name" value="AB_hydrolase_1"/>
</dbReference>
<dbReference type="SUPFAM" id="SSF53474">
    <property type="entry name" value="alpha/beta-Hydrolases"/>
    <property type="match status" value="1"/>
</dbReference>
<dbReference type="AlphaFoldDB" id="A0A1V2GZK3"/>
<name>A0A1V2GZK3_9PROT</name>
<accession>A0A1V2GZK3</accession>
<dbReference type="Pfam" id="PF12697">
    <property type="entry name" value="Abhydrolase_6"/>
    <property type="match status" value="1"/>
</dbReference>
<proteinExistence type="predicted"/>
<dbReference type="EMBL" id="MLCO01000188">
    <property type="protein sequence ID" value="ONG50480.1"/>
    <property type="molecule type" value="Genomic_DNA"/>
</dbReference>
<dbReference type="InterPro" id="IPR050228">
    <property type="entry name" value="Carboxylesterase_BioH"/>
</dbReference>
<keyword evidence="2" id="KW-0378">Hydrolase</keyword>
<reference evidence="2 3" key="1">
    <citation type="submission" date="2016-10" db="EMBL/GenBank/DDBJ databases">
        <title>Draft Genome sequence of Roseomonas sp. strain M3.</title>
        <authorList>
            <person name="Subhash Y."/>
            <person name="Lee S."/>
        </authorList>
    </citation>
    <scope>NUCLEOTIDE SEQUENCE [LARGE SCALE GENOMIC DNA]</scope>
    <source>
        <strain evidence="2 3">M3</strain>
    </source>
</reference>
<dbReference type="Gene3D" id="3.40.50.1820">
    <property type="entry name" value="alpha/beta hydrolase"/>
    <property type="match status" value="1"/>
</dbReference>
<sequence>MPGLPRTGRGFDPLARALAAGGHRALCPDMPGRGMSSWLADPRLYAVPTYVALLQPLLRGLGRPYDLVGTSMGGLIGLGLASLPGQSRRRASLRRLVLNDVGAAIPAAALAHIGAYLAATPDFESLDAVEAHLRRIHAGFGALTDAQWRHLAAHSARALPDGRLGLHHDPGIGRALGPAIADVSLWPLWAALRPPVLLLRGADSPLLTAETAARMATRPDTRLVTFDGCGHAPALMAEDQIATVTRFLR</sequence>
<comment type="caution">
    <text evidence="2">The sequence shown here is derived from an EMBL/GenBank/DDBJ whole genome shotgun (WGS) entry which is preliminary data.</text>
</comment>
<protein>
    <submittedName>
        <fullName evidence="2">Alpha/beta hydrolase</fullName>
    </submittedName>
</protein>
<dbReference type="Proteomes" id="UP000188879">
    <property type="component" value="Unassembled WGS sequence"/>
</dbReference>
<evidence type="ECO:0000313" key="3">
    <source>
        <dbReference type="Proteomes" id="UP000188879"/>
    </source>
</evidence>
<evidence type="ECO:0000313" key="2">
    <source>
        <dbReference type="EMBL" id="ONG50480.1"/>
    </source>
</evidence>
<dbReference type="GO" id="GO:0016787">
    <property type="term" value="F:hydrolase activity"/>
    <property type="evidence" value="ECO:0007669"/>
    <property type="project" value="UniProtKB-KW"/>
</dbReference>
<dbReference type="PANTHER" id="PTHR43194">
    <property type="entry name" value="HYDROLASE ALPHA/BETA FOLD FAMILY"/>
    <property type="match status" value="1"/>
</dbReference>
<keyword evidence="3" id="KW-1185">Reference proteome</keyword>
<dbReference type="PRINTS" id="PR00111">
    <property type="entry name" value="ABHYDROLASE"/>
</dbReference>
<feature type="domain" description="AB hydrolase-1" evidence="1">
    <location>
        <begin position="2"/>
        <end position="242"/>
    </location>
</feature>
<dbReference type="PANTHER" id="PTHR43194:SF2">
    <property type="entry name" value="PEROXISOMAL MEMBRANE PROTEIN LPX1"/>
    <property type="match status" value="1"/>
</dbReference>